<evidence type="ECO:0000259" key="1">
    <source>
        <dbReference type="Pfam" id="PF01636"/>
    </source>
</evidence>
<dbReference type="GeneID" id="85311902"/>
<dbReference type="Gene3D" id="3.90.1200.10">
    <property type="match status" value="1"/>
</dbReference>
<dbReference type="Proteomes" id="UP001244011">
    <property type="component" value="Unassembled WGS sequence"/>
</dbReference>
<dbReference type="InterPro" id="IPR011009">
    <property type="entry name" value="Kinase-like_dom_sf"/>
</dbReference>
<sequence>MEYVPGKTAGEWLDSIKNEDSPGRDSIYRQIAFALSELHRIPVPPESRPAAAGGGRIRHSLFDLQEAPRHYQNVTQLEDHLNLFLTITKRKHRVQDLSREPMVFCYSDVWLGNFTIDEDGRLTVIDFADSSILLSSFSKFVLLDWEKIKRDISALVKVPTTDGVDNTLALCTAAGPMVMGPSSFVTTGRRILGGEMEMKPV</sequence>
<comment type="caution">
    <text evidence="2">The sequence shown here is derived from an EMBL/GenBank/DDBJ whole genome shotgun (WGS) entry which is preliminary data.</text>
</comment>
<dbReference type="Pfam" id="PF01636">
    <property type="entry name" value="APH"/>
    <property type="match status" value="1"/>
</dbReference>
<keyword evidence="3" id="KW-1185">Reference proteome</keyword>
<dbReference type="EMBL" id="MU839020">
    <property type="protein sequence ID" value="KAK1764401.1"/>
    <property type="molecule type" value="Genomic_DNA"/>
</dbReference>
<protein>
    <recommendedName>
        <fullName evidence="1">Aminoglycoside phosphotransferase domain-containing protein</fullName>
    </recommendedName>
</protein>
<accession>A0AAJ0BUD6</accession>
<feature type="domain" description="Aminoglycoside phosphotransferase" evidence="1">
    <location>
        <begin position="1"/>
        <end position="131"/>
    </location>
</feature>
<name>A0AAJ0BUD6_9PEZI</name>
<dbReference type="RefSeq" id="XP_060280614.1">
    <property type="nucleotide sequence ID" value="XM_060428715.1"/>
</dbReference>
<evidence type="ECO:0000313" key="2">
    <source>
        <dbReference type="EMBL" id="KAK1764401.1"/>
    </source>
</evidence>
<organism evidence="2 3">
    <name type="scientific">Phialemonium atrogriseum</name>
    <dbReference type="NCBI Taxonomy" id="1093897"/>
    <lineage>
        <taxon>Eukaryota</taxon>
        <taxon>Fungi</taxon>
        <taxon>Dikarya</taxon>
        <taxon>Ascomycota</taxon>
        <taxon>Pezizomycotina</taxon>
        <taxon>Sordariomycetes</taxon>
        <taxon>Sordariomycetidae</taxon>
        <taxon>Cephalothecales</taxon>
        <taxon>Cephalothecaceae</taxon>
        <taxon>Phialemonium</taxon>
    </lineage>
</organism>
<dbReference type="SUPFAM" id="SSF56112">
    <property type="entry name" value="Protein kinase-like (PK-like)"/>
    <property type="match status" value="1"/>
</dbReference>
<reference evidence="2" key="1">
    <citation type="submission" date="2023-06" db="EMBL/GenBank/DDBJ databases">
        <title>Genome-scale phylogeny and comparative genomics of the fungal order Sordariales.</title>
        <authorList>
            <consortium name="Lawrence Berkeley National Laboratory"/>
            <person name="Hensen N."/>
            <person name="Bonometti L."/>
            <person name="Westerberg I."/>
            <person name="Brannstrom I.O."/>
            <person name="Guillou S."/>
            <person name="Cros-Aarteil S."/>
            <person name="Calhoun S."/>
            <person name="Haridas S."/>
            <person name="Kuo A."/>
            <person name="Mondo S."/>
            <person name="Pangilinan J."/>
            <person name="Riley R."/>
            <person name="Labutti K."/>
            <person name="Andreopoulos B."/>
            <person name="Lipzen A."/>
            <person name="Chen C."/>
            <person name="Yanf M."/>
            <person name="Daum C."/>
            <person name="Ng V."/>
            <person name="Clum A."/>
            <person name="Steindorff A."/>
            <person name="Ohm R."/>
            <person name="Martin F."/>
            <person name="Silar P."/>
            <person name="Natvig D."/>
            <person name="Lalanne C."/>
            <person name="Gautier V."/>
            <person name="Ament-Velasquez S.L."/>
            <person name="Kruys A."/>
            <person name="Hutchinson M.I."/>
            <person name="Powell A.J."/>
            <person name="Barry K."/>
            <person name="Miller A.N."/>
            <person name="Grigoriev I.V."/>
            <person name="Debuchy R."/>
            <person name="Gladieux P."/>
            <person name="Thoren M.H."/>
            <person name="Johannesson H."/>
        </authorList>
    </citation>
    <scope>NUCLEOTIDE SEQUENCE</scope>
    <source>
        <strain evidence="2">8032-3</strain>
    </source>
</reference>
<dbReference type="InterPro" id="IPR002575">
    <property type="entry name" value="Aminoglycoside_PTrfase"/>
</dbReference>
<proteinExistence type="predicted"/>
<gene>
    <name evidence="2" type="ORF">QBC33DRAFT_547117</name>
</gene>
<dbReference type="AlphaFoldDB" id="A0AAJ0BUD6"/>
<evidence type="ECO:0000313" key="3">
    <source>
        <dbReference type="Proteomes" id="UP001244011"/>
    </source>
</evidence>